<dbReference type="HAMAP" id="MF_00923">
    <property type="entry name" value="OM_assembly_BamB"/>
    <property type="match status" value="1"/>
</dbReference>
<dbReference type="Pfam" id="PF13360">
    <property type="entry name" value="PQQ_2"/>
    <property type="match status" value="1"/>
</dbReference>
<evidence type="ECO:0000256" key="4">
    <source>
        <dbReference type="HAMAP-Rule" id="MF_00923"/>
    </source>
</evidence>
<dbReference type="InterPro" id="IPR018391">
    <property type="entry name" value="PQQ_b-propeller_rpt"/>
</dbReference>
<dbReference type="GO" id="GO:0043165">
    <property type="term" value="P:Gram-negative-bacterium-type cell outer membrane assembly"/>
    <property type="evidence" value="ECO:0007669"/>
    <property type="project" value="UniProtKB-UniRule"/>
</dbReference>
<dbReference type="PANTHER" id="PTHR34512:SF30">
    <property type="entry name" value="OUTER MEMBRANE PROTEIN ASSEMBLY FACTOR BAMB"/>
    <property type="match status" value="1"/>
</dbReference>
<proteinExistence type="inferred from homology"/>
<keyword evidence="4" id="KW-0449">Lipoprotein</keyword>
<dbReference type="InterPro" id="IPR015943">
    <property type="entry name" value="WD40/YVTN_repeat-like_dom_sf"/>
</dbReference>
<dbReference type="GO" id="GO:0051205">
    <property type="term" value="P:protein insertion into membrane"/>
    <property type="evidence" value="ECO:0007669"/>
    <property type="project" value="UniProtKB-UniRule"/>
</dbReference>
<evidence type="ECO:0000256" key="2">
    <source>
        <dbReference type="ARBA" id="ARBA00023136"/>
    </source>
</evidence>
<protein>
    <recommendedName>
        <fullName evidence="4">Outer membrane protein assembly factor BamB</fullName>
    </recommendedName>
</protein>
<evidence type="ECO:0000256" key="3">
    <source>
        <dbReference type="ARBA" id="ARBA00023237"/>
    </source>
</evidence>
<dbReference type="NCBIfam" id="TIGR03300">
    <property type="entry name" value="assembly_YfgL"/>
    <property type="match status" value="1"/>
</dbReference>
<dbReference type="SMART" id="SM00564">
    <property type="entry name" value="PQQ"/>
    <property type="match status" value="6"/>
</dbReference>
<dbReference type="OrthoDB" id="5173551at2"/>
<dbReference type="AlphaFoldDB" id="A0A1R4ECU9"/>
<name>A0A1R4ECU9_9GAMM</name>
<keyword evidence="2 4" id="KW-0472">Membrane</keyword>
<comment type="subunit">
    <text evidence="4">Part of the Bam complex.</text>
</comment>
<dbReference type="InterPro" id="IPR011047">
    <property type="entry name" value="Quinoprotein_ADH-like_sf"/>
</dbReference>
<dbReference type="GO" id="GO:0009279">
    <property type="term" value="C:cell outer membrane"/>
    <property type="evidence" value="ECO:0007669"/>
    <property type="project" value="UniProtKB-SubCell"/>
</dbReference>
<dbReference type="InterPro" id="IPR017687">
    <property type="entry name" value="BamB"/>
</dbReference>
<evidence type="ECO:0000259" key="5">
    <source>
        <dbReference type="Pfam" id="PF13360"/>
    </source>
</evidence>
<gene>
    <name evidence="4 6" type="primary">bamB</name>
    <name evidence="6" type="ORF">A1019T_00276</name>
</gene>
<comment type="subcellular location">
    <subcellularLocation>
        <location evidence="4">Cell outer membrane</location>
        <topology evidence="4">Lipid-anchor</topology>
    </subcellularLocation>
</comment>
<dbReference type="PANTHER" id="PTHR34512">
    <property type="entry name" value="CELL SURFACE PROTEIN"/>
    <property type="match status" value="1"/>
</dbReference>
<accession>A0A1R4ECU9</accession>
<keyword evidence="4" id="KW-0564">Palmitate</keyword>
<evidence type="ECO:0000256" key="1">
    <source>
        <dbReference type="ARBA" id="ARBA00022729"/>
    </source>
</evidence>
<sequence>MYNKKPLSTPASLIAQASKITVLCASLALVAACGKTIKPEERNPTKLVQLEQAINVVEPVFQTSISDRSKLADVNRFEVGFDGKQLVVASGAGKVQSYGLNGQTLWSVDLKEDIVGAVAFDSTSQTAVVTTKSARVVALDTNNGQVKWENKVSGTVLAPALIHNNRVILSANDGIMHGLSLQSGQSIWQFATQTPSISVRGSAKPTLLDNQTALMGGADGRLHAVEIESGIPKWNRRVGIPSGASEIQRMTDIDGTPTVDKGQLLAVSYSGQLMSADLASGQITFLQEAASKNSLAVTNTAVITTTLDGKVKAFDRQTGEPLWENEALTYRQLSNPELVGNYIAVGDLEGVVHFLSPQDGRIVSRTQTKGAITKLTSEGGYLLTQTKSGQVSVWRLVR</sequence>
<dbReference type="Gene3D" id="2.130.10.10">
    <property type="entry name" value="YVTN repeat-like/Quinoprotein amine dehydrogenase"/>
    <property type="match status" value="1"/>
</dbReference>
<dbReference type="PROSITE" id="PS51257">
    <property type="entry name" value="PROKAR_LIPOPROTEIN"/>
    <property type="match status" value="1"/>
</dbReference>
<reference evidence="7" key="1">
    <citation type="submission" date="2017-02" db="EMBL/GenBank/DDBJ databases">
        <authorList>
            <person name="Mornico D."/>
        </authorList>
    </citation>
    <scope>NUCLEOTIDE SEQUENCE [LARGE SCALE GENOMIC DNA]</scope>
</reference>
<evidence type="ECO:0000313" key="7">
    <source>
        <dbReference type="Proteomes" id="UP000188169"/>
    </source>
</evidence>
<feature type="domain" description="Pyrrolo-quinoline quinone repeat" evidence="5">
    <location>
        <begin position="93"/>
        <end position="324"/>
    </location>
</feature>
<keyword evidence="1 4" id="KW-0732">Signal</keyword>
<dbReference type="InterPro" id="IPR002372">
    <property type="entry name" value="PQQ_rpt_dom"/>
</dbReference>
<evidence type="ECO:0000313" key="6">
    <source>
        <dbReference type="EMBL" id="SJM36315.1"/>
    </source>
</evidence>
<keyword evidence="7" id="KW-1185">Reference proteome</keyword>
<dbReference type="STRING" id="1945520.A1019T_00276"/>
<comment type="function">
    <text evidence="4">Part of the outer membrane protein assembly complex, which is involved in assembly and insertion of beta-barrel proteins into the outer membrane.</text>
</comment>
<dbReference type="RefSeq" id="WP_077447726.1">
    <property type="nucleotide sequence ID" value="NZ_FUGD01000041.1"/>
</dbReference>
<organism evidence="6 7">
    <name type="scientific">Psychrobacter pasteurii</name>
    <dbReference type="NCBI Taxonomy" id="1945520"/>
    <lineage>
        <taxon>Bacteria</taxon>
        <taxon>Pseudomonadati</taxon>
        <taxon>Pseudomonadota</taxon>
        <taxon>Gammaproteobacteria</taxon>
        <taxon>Moraxellales</taxon>
        <taxon>Moraxellaceae</taxon>
        <taxon>Psychrobacter</taxon>
    </lineage>
</organism>
<keyword evidence="3 4" id="KW-0998">Cell outer membrane</keyword>
<dbReference type="Proteomes" id="UP000188169">
    <property type="component" value="Unassembled WGS sequence"/>
</dbReference>
<dbReference type="EMBL" id="FUGD01000041">
    <property type="protein sequence ID" value="SJM36315.1"/>
    <property type="molecule type" value="Genomic_DNA"/>
</dbReference>
<comment type="similarity">
    <text evidence="4">Belongs to the BamB family.</text>
</comment>
<dbReference type="SUPFAM" id="SSF50998">
    <property type="entry name" value="Quinoprotein alcohol dehydrogenase-like"/>
    <property type="match status" value="1"/>
</dbReference>